<feature type="region of interest" description="Disordered" evidence="2">
    <location>
        <begin position="957"/>
        <end position="983"/>
    </location>
</feature>
<accession>W4FVZ6</accession>
<evidence type="ECO:0000313" key="3">
    <source>
        <dbReference type="EMBL" id="ETV71652.1"/>
    </source>
</evidence>
<dbReference type="GO" id="GO:0000922">
    <property type="term" value="C:spindle pole"/>
    <property type="evidence" value="ECO:0007669"/>
    <property type="project" value="InterPro"/>
</dbReference>
<dbReference type="InterPro" id="IPR026708">
    <property type="entry name" value="CSPP1"/>
</dbReference>
<feature type="compositionally biased region" description="Basic and acidic residues" evidence="2">
    <location>
        <begin position="30"/>
        <end position="45"/>
    </location>
</feature>
<dbReference type="VEuPathDB" id="FungiDB:H257_13101"/>
<evidence type="ECO:0000256" key="1">
    <source>
        <dbReference type="SAM" id="Coils"/>
    </source>
</evidence>
<feature type="coiled-coil region" evidence="1">
    <location>
        <begin position="188"/>
        <end position="328"/>
    </location>
</feature>
<organism evidence="3">
    <name type="scientific">Aphanomyces astaci</name>
    <name type="common">Crayfish plague agent</name>
    <dbReference type="NCBI Taxonomy" id="112090"/>
    <lineage>
        <taxon>Eukaryota</taxon>
        <taxon>Sar</taxon>
        <taxon>Stramenopiles</taxon>
        <taxon>Oomycota</taxon>
        <taxon>Saprolegniomycetes</taxon>
        <taxon>Saprolegniales</taxon>
        <taxon>Verrucalvaceae</taxon>
        <taxon>Aphanomyces</taxon>
    </lineage>
</organism>
<feature type="region of interest" description="Disordered" evidence="2">
    <location>
        <begin position="75"/>
        <end position="129"/>
    </location>
</feature>
<dbReference type="GO" id="GO:0005874">
    <property type="term" value="C:microtubule"/>
    <property type="evidence" value="ECO:0007669"/>
    <property type="project" value="InterPro"/>
</dbReference>
<feature type="region of interest" description="Disordered" evidence="2">
    <location>
        <begin position="356"/>
        <end position="397"/>
    </location>
</feature>
<dbReference type="OrthoDB" id="76840at2759"/>
<dbReference type="PANTHER" id="PTHR21616:SF2">
    <property type="entry name" value="CENTROSOME AND SPINDLE POLE-ASSOCIATED PROTEIN 1"/>
    <property type="match status" value="1"/>
</dbReference>
<feature type="region of interest" description="Disordered" evidence="2">
    <location>
        <begin position="30"/>
        <end position="54"/>
    </location>
</feature>
<name>W4FVZ6_APHAT</name>
<dbReference type="STRING" id="112090.W4FVZ6"/>
<proteinExistence type="predicted"/>
<dbReference type="GO" id="GO:0005813">
    <property type="term" value="C:centrosome"/>
    <property type="evidence" value="ECO:0007669"/>
    <property type="project" value="InterPro"/>
</dbReference>
<reference evidence="3" key="1">
    <citation type="submission" date="2013-12" db="EMBL/GenBank/DDBJ databases">
        <title>The Genome Sequence of Aphanomyces astaci APO3.</title>
        <authorList>
            <consortium name="The Broad Institute Genomics Platform"/>
            <person name="Russ C."/>
            <person name="Tyler B."/>
            <person name="van West P."/>
            <person name="Dieguez-Uribeondo J."/>
            <person name="Young S.K."/>
            <person name="Zeng Q."/>
            <person name="Gargeya S."/>
            <person name="Fitzgerald M."/>
            <person name="Abouelleil A."/>
            <person name="Alvarado L."/>
            <person name="Chapman S.B."/>
            <person name="Gainer-Dewar J."/>
            <person name="Goldberg J."/>
            <person name="Griggs A."/>
            <person name="Gujja S."/>
            <person name="Hansen M."/>
            <person name="Howarth C."/>
            <person name="Imamovic A."/>
            <person name="Ireland A."/>
            <person name="Larimer J."/>
            <person name="McCowan C."/>
            <person name="Murphy C."/>
            <person name="Pearson M."/>
            <person name="Poon T.W."/>
            <person name="Priest M."/>
            <person name="Roberts A."/>
            <person name="Saif S."/>
            <person name="Shea T."/>
            <person name="Sykes S."/>
            <person name="Wortman J."/>
            <person name="Nusbaum C."/>
            <person name="Birren B."/>
        </authorList>
    </citation>
    <scope>NUCLEOTIDE SEQUENCE [LARGE SCALE GENOMIC DNA]</scope>
    <source>
        <strain evidence="3">APO3</strain>
    </source>
</reference>
<feature type="region of interest" description="Disordered" evidence="2">
    <location>
        <begin position="525"/>
        <end position="578"/>
    </location>
</feature>
<evidence type="ECO:0000256" key="2">
    <source>
        <dbReference type="SAM" id="MobiDB-lite"/>
    </source>
</evidence>
<dbReference type="GO" id="GO:0032467">
    <property type="term" value="P:positive regulation of cytokinesis"/>
    <property type="evidence" value="ECO:0007669"/>
    <property type="project" value="InterPro"/>
</dbReference>
<dbReference type="EMBL" id="KI913158">
    <property type="protein sequence ID" value="ETV71652.1"/>
    <property type="molecule type" value="Genomic_DNA"/>
</dbReference>
<sequence>MADLTNAQRQLVANARARKQGRALSLKLKDQAEAERHQHLADKRQKAQQNQKPAVDNKLAIRYVTKDLAQYALHSDWKKKRHRKDKTRASTVPDAKSAGGGNSNQQPNRGAELDIDEDNPQRRPPRYRPPNAWAKLYELEVQEVEKEKVAKRNAVVNSMHVVRSCLMQQEEEKQRRRQQEAERSAKYFEQQQLELTKYKDQLTQLQAAKEEKQKQMSAEINRMVADAHEKRERQKKAKMQAELREVDRAKAALEAERLRLEEDKRLKALQVEQVKVENQKLQDAKRVEKLRLQEYENEMTQAYQKRLAAQELARKADLQKTYERQEKRVSMALLNVVSPEEKARQDEVRAAVVQAAERKKEEARLEEKRRKQRQLDAEQGQELRKQQEEKRNRLEAERQAAAHIDAMGAQDALAAEMAARVKQAKKDAIDREYRTKLAQQMTAEYQRKATMDKWSMSHIEMKLNSTTLKKAGYLHAHTTFFTRNMTKDIDGGLRKPTFTVRDGYHLEQLNHKSCSDVEWRNYPELAPPAATPVKDTPSRPPVPSLDLPSTPSRRRSSVLDCPQTLTPNTPKHRRESLKQSSPIASWLIFRQDSEATSTSKVLPFLSRTPTSPPLTSDPPGLGYAQPHRNIRHRSIKPASKTSLLPHLPVPSPRPRHVNFGRQLTYVGCSGGPCYSSRRTRYDTQISMIRKRTIVPVADPRSMSLGARILHFKIAPHELQAVLKREDARKLRHITDHGTNLVARNKQLVKPPSNQVERFEVERRRQEEAKARMQAHHRVMADVLAAGVNRWGARKQQAALLRARQHWARKTLLLVALGKITHKLHALYRASEGRILSNQQHRATKRIQHFWRRKSQAICLSHVTHAMLVIQKYLMKWVRKNRLRRRQLAVHVIITSIEELQEAKFRRCILKYRHCIQVFQSMWRGWMSITDARVKLLLLFWAKLERKALDKGATSDDVSKLSLEGNAPSRPLTKRRCGLRSTPTLSPLRATPSASLIGMGDTVKLLEHLNSLKLRSHTGEISRGRSRGTGGSRVSTSLKTSLVKDLLRKKRQEFLALRQEQKELCENQLELRRRLGVGMDARTVLALDNLRFEKSQFLMLQSISEADMLELIKEAETQTKHRAANGLEGTQPMDGP</sequence>
<dbReference type="PANTHER" id="PTHR21616">
    <property type="entry name" value="CENTROSOME SPINDLE POLE ASSOCIATED PROTEIN"/>
    <property type="match status" value="1"/>
</dbReference>
<protein>
    <submittedName>
        <fullName evidence="3">Uncharacterized protein</fullName>
    </submittedName>
</protein>
<dbReference type="GeneID" id="20815097"/>
<feature type="compositionally biased region" description="Basic residues" evidence="2">
    <location>
        <begin position="77"/>
        <end position="86"/>
    </location>
</feature>
<keyword evidence="1" id="KW-0175">Coiled coil</keyword>
<dbReference type="RefSeq" id="XP_009838840.1">
    <property type="nucleotide sequence ID" value="XM_009840538.1"/>
</dbReference>
<gene>
    <name evidence="3" type="ORF">H257_13101</name>
</gene>
<dbReference type="AlphaFoldDB" id="W4FVZ6"/>